<dbReference type="PANTHER" id="PTHR37049">
    <property type="entry name" value="PEPTIDASE S41 FAMILY PROTEIN"/>
    <property type="match status" value="1"/>
</dbReference>
<organism evidence="3 4">
    <name type="scientific">Coprinopsis marcescibilis</name>
    <name type="common">Agaric fungus</name>
    <name type="synonym">Psathyrella marcescibilis</name>
    <dbReference type="NCBI Taxonomy" id="230819"/>
    <lineage>
        <taxon>Eukaryota</taxon>
        <taxon>Fungi</taxon>
        <taxon>Dikarya</taxon>
        <taxon>Basidiomycota</taxon>
        <taxon>Agaricomycotina</taxon>
        <taxon>Agaricomycetes</taxon>
        <taxon>Agaricomycetidae</taxon>
        <taxon>Agaricales</taxon>
        <taxon>Agaricineae</taxon>
        <taxon>Psathyrellaceae</taxon>
        <taxon>Coprinopsis</taxon>
    </lineage>
</organism>
<proteinExistence type="predicted"/>
<accession>A0A5C3KGV1</accession>
<dbReference type="AlphaFoldDB" id="A0A5C3KGV1"/>
<feature type="compositionally biased region" description="Pro residues" evidence="1">
    <location>
        <begin position="326"/>
        <end position="351"/>
    </location>
</feature>
<reference evidence="3 4" key="1">
    <citation type="journal article" date="2019" name="Nat. Ecol. Evol.">
        <title>Megaphylogeny resolves global patterns of mushroom evolution.</title>
        <authorList>
            <person name="Varga T."/>
            <person name="Krizsan K."/>
            <person name="Foldi C."/>
            <person name="Dima B."/>
            <person name="Sanchez-Garcia M."/>
            <person name="Sanchez-Ramirez S."/>
            <person name="Szollosi G.J."/>
            <person name="Szarkandi J.G."/>
            <person name="Papp V."/>
            <person name="Albert L."/>
            <person name="Andreopoulos W."/>
            <person name="Angelini C."/>
            <person name="Antonin V."/>
            <person name="Barry K.W."/>
            <person name="Bougher N.L."/>
            <person name="Buchanan P."/>
            <person name="Buyck B."/>
            <person name="Bense V."/>
            <person name="Catcheside P."/>
            <person name="Chovatia M."/>
            <person name="Cooper J."/>
            <person name="Damon W."/>
            <person name="Desjardin D."/>
            <person name="Finy P."/>
            <person name="Geml J."/>
            <person name="Haridas S."/>
            <person name="Hughes K."/>
            <person name="Justo A."/>
            <person name="Karasinski D."/>
            <person name="Kautmanova I."/>
            <person name="Kiss B."/>
            <person name="Kocsube S."/>
            <person name="Kotiranta H."/>
            <person name="LaButti K.M."/>
            <person name="Lechner B.E."/>
            <person name="Liimatainen K."/>
            <person name="Lipzen A."/>
            <person name="Lukacs Z."/>
            <person name="Mihaltcheva S."/>
            <person name="Morgado L.N."/>
            <person name="Niskanen T."/>
            <person name="Noordeloos M.E."/>
            <person name="Ohm R.A."/>
            <person name="Ortiz-Santana B."/>
            <person name="Ovrebo C."/>
            <person name="Racz N."/>
            <person name="Riley R."/>
            <person name="Savchenko A."/>
            <person name="Shiryaev A."/>
            <person name="Soop K."/>
            <person name="Spirin V."/>
            <person name="Szebenyi C."/>
            <person name="Tomsovsky M."/>
            <person name="Tulloss R.E."/>
            <person name="Uehling J."/>
            <person name="Grigoriev I.V."/>
            <person name="Vagvolgyi C."/>
            <person name="Papp T."/>
            <person name="Martin F.M."/>
            <person name="Miettinen O."/>
            <person name="Hibbett D.S."/>
            <person name="Nagy L.G."/>
        </authorList>
    </citation>
    <scope>NUCLEOTIDE SEQUENCE [LARGE SCALE GENOMIC DNA]</scope>
    <source>
        <strain evidence="3 4">CBS 121175</strain>
    </source>
</reference>
<dbReference type="STRING" id="230819.A0A5C3KGV1"/>
<name>A0A5C3KGV1_COPMA</name>
<gene>
    <name evidence="3" type="ORF">FA15DRAFT_760162</name>
</gene>
<keyword evidence="4" id="KW-1185">Reference proteome</keyword>
<sequence>MHSCFARMKLFPSPGLGSLSTAGLILLRLSPVLSAPVAEDGPCNKLAGRSYAPPLDVLACYKSFPFNETIRQNVLTVLDRVFDFFSFENYYLDSPPPFEGSTVDIRANLARINSSVYETDYDFHKDIMEFTTSLNDGHTRYVPTCYTTYQSVIPTPITSLYDPTTSTHSIHIAPNSVELMTLMGDAFTSYYSSPEVDFDWKRLAGAKVLSIDNIDPYDYVSKIADTYTGNYLDHGVRVNLVYTSYRIAANTWSQRVGDLAGPIDATREDLPMRLIPIGATEPEDVRIPFYALFIGLPFTDHQNFWDTNCAVIESTNGVDFKDHFPLPDPDPEPSPEPTPSTDPSDPDPSPTPDSQRRPPRRHMKGSVLDPSLHISLDLPEPYLPTIPSSEGSQFVFKNYLLPDNVTGVMYVGSFGGNFDQFQLDVYLAVESLKNMGAKRLLIDTSNNGGGYICLGQYLWAYLSASTAYPGFDSTNRAHPLAEKILSGMIGFGLDYGWSYYAADNWAFVNGTRMNKKFNYLTNPVTDTVNGQPEVTSLRLHETCHNAFVVDRPKTPPFDLSQVAIVGNGACGSTCALFTTLMRETHNTKVAVVGGKPGEPIEYKGMAGNQVLEWWDLDSELKTSGAKADPLAPPDLLVRADFRHNWRIAYSRLEPEKPVAYRSDPATHRFYYTKDTFANPQNLWIEAAKLLFDTDSE</sequence>
<evidence type="ECO:0000313" key="3">
    <source>
        <dbReference type="EMBL" id="TFK19252.1"/>
    </source>
</evidence>
<dbReference type="InterPro" id="IPR052766">
    <property type="entry name" value="S41A_metabolite_peptidase"/>
</dbReference>
<evidence type="ECO:0000256" key="1">
    <source>
        <dbReference type="SAM" id="MobiDB-lite"/>
    </source>
</evidence>
<evidence type="ECO:0000256" key="2">
    <source>
        <dbReference type="SAM" id="SignalP"/>
    </source>
</evidence>
<keyword evidence="2" id="KW-0732">Signal</keyword>
<dbReference type="InterPro" id="IPR029045">
    <property type="entry name" value="ClpP/crotonase-like_dom_sf"/>
</dbReference>
<protein>
    <recommendedName>
        <fullName evidence="5">Tail specific protease domain-containing protein</fullName>
    </recommendedName>
</protein>
<dbReference type="EMBL" id="ML210351">
    <property type="protein sequence ID" value="TFK19252.1"/>
    <property type="molecule type" value="Genomic_DNA"/>
</dbReference>
<feature type="chain" id="PRO_5022881131" description="Tail specific protease domain-containing protein" evidence="2">
    <location>
        <begin position="35"/>
        <end position="696"/>
    </location>
</feature>
<dbReference type="Gene3D" id="3.90.226.10">
    <property type="entry name" value="2-enoyl-CoA Hydratase, Chain A, domain 1"/>
    <property type="match status" value="1"/>
</dbReference>
<feature type="region of interest" description="Disordered" evidence="1">
    <location>
        <begin position="320"/>
        <end position="366"/>
    </location>
</feature>
<dbReference type="Proteomes" id="UP000307440">
    <property type="component" value="Unassembled WGS sequence"/>
</dbReference>
<dbReference type="SUPFAM" id="SSF52096">
    <property type="entry name" value="ClpP/crotonase"/>
    <property type="match status" value="1"/>
</dbReference>
<dbReference type="PANTHER" id="PTHR37049:SF4">
    <property type="entry name" value="RHODANESE DOMAIN-CONTAINING PROTEIN"/>
    <property type="match status" value="1"/>
</dbReference>
<feature type="signal peptide" evidence="2">
    <location>
        <begin position="1"/>
        <end position="34"/>
    </location>
</feature>
<evidence type="ECO:0000313" key="4">
    <source>
        <dbReference type="Proteomes" id="UP000307440"/>
    </source>
</evidence>
<dbReference type="OrthoDB" id="27214at2759"/>
<evidence type="ECO:0008006" key="5">
    <source>
        <dbReference type="Google" id="ProtNLM"/>
    </source>
</evidence>